<gene>
    <name evidence="2" type="ORF">M9Y10_026050</name>
</gene>
<reference evidence="2 3" key="1">
    <citation type="submission" date="2024-04" db="EMBL/GenBank/DDBJ databases">
        <title>Tritrichomonas musculus Genome.</title>
        <authorList>
            <person name="Alves-Ferreira E."/>
            <person name="Grigg M."/>
            <person name="Lorenzi H."/>
            <person name="Galac M."/>
        </authorList>
    </citation>
    <scope>NUCLEOTIDE SEQUENCE [LARGE SCALE GENOMIC DNA]</scope>
    <source>
        <strain evidence="2 3">EAF2021</strain>
    </source>
</reference>
<feature type="transmembrane region" description="Helical" evidence="1">
    <location>
        <begin position="117"/>
        <end position="136"/>
    </location>
</feature>
<dbReference type="EMBL" id="JAPFFF010000038">
    <property type="protein sequence ID" value="KAK8842463.1"/>
    <property type="molecule type" value="Genomic_DNA"/>
</dbReference>
<keyword evidence="1" id="KW-1133">Transmembrane helix</keyword>
<feature type="transmembrane region" description="Helical" evidence="1">
    <location>
        <begin position="143"/>
        <end position="165"/>
    </location>
</feature>
<keyword evidence="3" id="KW-1185">Reference proteome</keyword>
<sequence>MNSKVFNQSRNPNFELMRILNCLLIVTHHHQYFLFKDMDPFSKLFVTIMFIPSINSFIYITGYFGNFSRWRPSRVLILLFQITISNLIACLIVFYSNNEKIQISKVFSFEVLFHRNWFHHCYMVFYFFIPMTKYLSHFFYKRLKYFIFLLCLCYFLSLTKFARYFPTGRGYSVHWFIFLYILSYTLLTNQHKPPSTKEFFIYLLSYILSLLLSWNFQNIDLKQHPYLYRYFPNFPNQCNIYFCHCCWTTILISIFYFKVFQNLMINNKIIQSIIFFISKHLDVLFMFHHYKNGSTYIFMVIGNLKIFKTLDLSPMRLLLLQSIIDFMLCFAYSIVFHSIFDHITKSSLAVDFFNKFDDFLKRNFNINENRTNDEEMITDNFEKVDFELV</sequence>
<accession>A0ABR2H9E0</accession>
<comment type="caution">
    <text evidence="2">The sequence shown here is derived from an EMBL/GenBank/DDBJ whole genome shotgun (WGS) entry which is preliminary data.</text>
</comment>
<feature type="transmembrane region" description="Helical" evidence="1">
    <location>
        <begin position="317"/>
        <end position="340"/>
    </location>
</feature>
<keyword evidence="1" id="KW-0812">Transmembrane</keyword>
<proteinExistence type="predicted"/>
<feature type="transmembrane region" description="Helical" evidence="1">
    <location>
        <begin position="171"/>
        <end position="187"/>
    </location>
</feature>
<keyword evidence="1" id="KW-0472">Membrane</keyword>
<feature type="transmembrane region" description="Helical" evidence="1">
    <location>
        <begin position="44"/>
        <end position="64"/>
    </location>
</feature>
<feature type="transmembrane region" description="Helical" evidence="1">
    <location>
        <begin position="199"/>
        <end position="219"/>
    </location>
</feature>
<dbReference type="Proteomes" id="UP001470230">
    <property type="component" value="Unassembled WGS sequence"/>
</dbReference>
<feature type="transmembrane region" description="Helical" evidence="1">
    <location>
        <begin position="76"/>
        <end position="97"/>
    </location>
</feature>
<evidence type="ECO:0000256" key="1">
    <source>
        <dbReference type="SAM" id="Phobius"/>
    </source>
</evidence>
<name>A0ABR2H9E0_9EUKA</name>
<evidence type="ECO:0000313" key="2">
    <source>
        <dbReference type="EMBL" id="KAK8842463.1"/>
    </source>
</evidence>
<evidence type="ECO:0008006" key="4">
    <source>
        <dbReference type="Google" id="ProtNLM"/>
    </source>
</evidence>
<feature type="transmembrane region" description="Helical" evidence="1">
    <location>
        <begin position="239"/>
        <end position="257"/>
    </location>
</feature>
<protein>
    <recommendedName>
        <fullName evidence="4">Acyltransferase 3 domain-containing protein</fullName>
    </recommendedName>
</protein>
<evidence type="ECO:0000313" key="3">
    <source>
        <dbReference type="Proteomes" id="UP001470230"/>
    </source>
</evidence>
<organism evidence="2 3">
    <name type="scientific">Tritrichomonas musculus</name>
    <dbReference type="NCBI Taxonomy" id="1915356"/>
    <lineage>
        <taxon>Eukaryota</taxon>
        <taxon>Metamonada</taxon>
        <taxon>Parabasalia</taxon>
        <taxon>Tritrichomonadida</taxon>
        <taxon>Tritrichomonadidae</taxon>
        <taxon>Tritrichomonas</taxon>
    </lineage>
</organism>